<name>A0A9P1FK36_9DINO</name>
<feature type="compositionally biased region" description="Low complexity" evidence="1">
    <location>
        <begin position="634"/>
        <end position="643"/>
    </location>
</feature>
<dbReference type="EMBL" id="CAMXCT010000305">
    <property type="protein sequence ID" value="CAI3976912.1"/>
    <property type="molecule type" value="Genomic_DNA"/>
</dbReference>
<dbReference type="PANTHER" id="PTHR44094:SF8">
    <property type="entry name" value="DNAJ HEAT SHOCK N-TERMINAL DOMAIN-CONTAINING PROTEIN-RELATED"/>
    <property type="match status" value="1"/>
</dbReference>
<dbReference type="AlphaFoldDB" id="A0A9P1FK36"/>
<sequence>METGLAEKRIRIEICNDSDKKFLFDGDWLRAGDWKSEKTQAIEAESSSVIEFKSTEVLGVSGVVWYVDSEEKDVYLSLAFTNPRLQEPTFACFIGVPPPDLKAELDRAPNLKQGETYYGWTSAKEGNLIVMKVTIFAGDFPHFVPPTAASMAETPETPEEQPSADVADMEPSAPPLLEWTMISTPPAETTTLCTTSSPQETQKAPASATDSPQDEEDSAWDHVSQAAQEFLDVTRPKDAVDGLWSGLSVATKGVAAGFVSFVACSAAGFEIAGLWGLVRGSSAGLYSASAIATTGTVCGVGQFGRGLYNTPEALRARQEQQVWDRDRGRWVEIDLVKLEAQMISEGDLDEETERSENYTPSESIKETEYYDLLKVKPSASEAEIKKAYYKEARACHPDKHPMDDEANAKFQKLANAYQVLSDPKSRKKYDEEGEKGVQDRKVKFDPTMFFSFLFGSDRFEPWIGELYVDLMIKVMARGDDKDAPTLKKRQERREVRCAVHLREFMNDFVYRRDEAQFEQRARSEAAELVQCRFGPELLAALGEMYTLRAEIYLADESAGRYSFTKRMASIKHSSKTLQHKFNFYSYCSDSFAQVGQLGHSFKVLEESVPKSASDPQAKEGAGTGTPDATEQEQQEQQQKAPDG</sequence>
<dbReference type="InterPro" id="IPR052423">
    <property type="entry name" value="EMIR"/>
</dbReference>
<dbReference type="PANTHER" id="PTHR44094">
    <property type="entry name" value="DNAJ HEAT SHOCK N-TERMINAL DOMAIN-CONTAINING PROTEIN"/>
    <property type="match status" value="1"/>
</dbReference>
<dbReference type="PROSITE" id="PS50076">
    <property type="entry name" value="DNAJ_2"/>
    <property type="match status" value="1"/>
</dbReference>
<dbReference type="Proteomes" id="UP001152797">
    <property type="component" value="Unassembled WGS sequence"/>
</dbReference>
<dbReference type="PRINTS" id="PR00625">
    <property type="entry name" value="JDOMAIN"/>
</dbReference>
<feature type="compositionally biased region" description="Polar residues" evidence="1">
    <location>
        <begin position="202"/>
        <end position="211"/>
    </location>
</feature>
<dbReference type="OrthoDB" id="10250354at2759"/>
<evidence type="ECO:0000313" key="5">
    <source>
        <dbReference type="EMBL" id="CAL4764224.1"/>
    </source>
</evidence>
<feature type="region of interest" description="Disordered" evidence="1">
    <location>
        <begin position="147"/>
        <end position="171"/>
    </location>
</feature>
<dbReference type="Gene3D" id="2.60.270.50">
    <property type="match status" value="1"/>
</dbReference>
<gene>
    <name evidence="3" type="ORF">C1SCF055_LOCUS5095</name>
</gene>
<feature type="compositionally biased region" description="Low complexity" evidence="1">
    <location>
        <begin position="189"/>
        <end position="201"/>
    </location>
</feature>
<organism evidence="3">
    <name type="scientific">Cladocopium goreaui</name>
    <dbReference type="NCBI Taxonomy" id="2562237"/>
    <lineage>
        <taxon>Eukaryota</taxon>
        <taxon>Sar</taxon>
        <taxon>Alveolata</taxon>
        <taxon>Dinophyceae</taxon>
        <taxon>Suessiales</taxon>
        <taxon>Symbiodiniaceae</taxon>
        <taxon>Cladocopium</taxon>
    </lineage>
</organism>
<dbReference type="Gene3D" id="1.10.287.110">
    <property type="entry name" value="DnaJ domain"/>
    <property type="match status" value="1"/>
</dbReference>
<dbReference type="SMART" id="SM00271">
    <property type="entry name" value="DnaJ"/>
    <property type="match status" value="1"/>
</dbReference>
<comment type="caution">
    <text evidence="3">The sequence shown here is derived from an EMBL/GenBank/DDBJ whole genome shotgun (WGS) entry which is preliminary data.</text>
</comment>
<dbReference type="PROSITE" id="PS00636">
    <property type="entry name" value="DNAJ_1"/>
    <property type="match status" value="1"/>
</dbReference>
<feature type="region of interest" description="Disordered" evidence="1">
    <location>
        <begin position="606"/>
        <end position="643"/>
    </location>
</feature>
<reference evidence="3" key="1">
    <citation type="submission" date="2022-10" db="EMBL/GenBank/DDBJ databases">
        <authorList>
            <person name="Chen Y."/>
            <person name="Dougan E. K."/>
            <person name="Chan C."/>
            <person name="Rhodes N."/>
            <person name="Thang M."/>
        </authorList>
    </citation>
    <scope>NUCLEOTIDE SEQUENCE</scope>
</reference>
<feature type="region of interest" description="Disordered" evidence="1">
    <location>
        <begin position="189"/>
        <end position="221"/>
    </location>
</feature>
<evidence type="ECO:0000313" key="3">
    <source>
        <dbReference type="EMBL" id="CAI3976912.1"/>
    </source>
</evidence>
<dbReference type="SUPFAM" id="SSF46565">
    <property type="entry name" value="Chaperone J-domain"/>
    <property type="match status" value="1"/>
</dbReference>
<dbReference type="InterPro" id="IPR026894">
    <property type="entry name" value="DnaJ_X"/>
</dbReference>
<dbReference type="InterPro" id="IPR018253">
    <property type="entry name" value="DnaJ_domain_CS"/>
</dbReference>
<accession>A0A9P1FK36</accession>
<feature type="domain" description="J" evidence="2">
    <location>
        <begin position="368"/>
        <end position="433"/>
    </location>
</feature>
<dbReference type="Pfam" id="PF14308">
    <property type="entry name" value="DnaJ-X"/>
    <property type="match status" value="1"/>
</dbReference>
<dbReference type="EMBL" id="CAMXCT030000305">
    <property type="protein sequence ID" value="CAL4764224.1"/>
    <property type="molecule type" value="Genomic_DNA"/>
</dbReference>
<dbReference type="CDD" id="cd06257">
    <property type="entry name" value="DnaJ"/>
    <property type="match status" value="1"/>
</dbReference>
<evidence type="ECO:0000313" key="6">
    <source>
        <dbReference type="Proteomes" id="UP001152797"/>
    </source>
</evidence>
<dbReference type="EMBL" id="CAMXCT020000305">
    <property type="protein sequence ID" value="CAL1130287.1"/>
    <property type="molecule type" value="Genomic_DNA"/>
</dbReference>
<dbReference type="InterPro" id="IPR001623">
    <property type="entry name" value="DnaJ_domain"/>
</dbReference>
<evidence type="ECO:0000259" key="2">
    <source>
        <dbReference type="PROSITE" id="PS50076"/>
    </source>
</evidence>
<reference evidence="4" key="2">
    <citation type="submission" date="2024-04" db="EMBL/GenBank/DDBJ databases">
        <authorList>
            <person name="Chen Y."/>
            <person name="Shah S."/>
            <person name="Dougan E. K."/>
            <person name="Thang M."/>
            <person name="Chan C."/>
        </authorList>
    </citation>
    <scope>NUCLEOTIDE SEQUENCE [LARGE SCALE GENOMIC DNA]</scope>
</reference>
<proteinExistence type="predicted"/>
<keyword evidence="6" id="KW-1185">Reference proteome</keyword>
<evidence type="ECO:0000313" key="4">
    <source>
        <dbReference type="EMBL" id="CAL1130287.1"/>
    </source>
</evidence>
<dbReference type="Pfam" id="PF00226">
    <property type="entry name" value="DnaJ"/>
    <property type="match status" value="1"/>
</dbReference>
<evidence type="ECO:0000256" key="1">
    <source>
        <dbReference type="SAM" id="MobiDB-lite"/>
    </source>
</evidence>
<dbReference type="InterPro" id="IPR036869">
    <property type="entry name" value="J_dom_sf"/>
</dbReference>
<protein>
    <submittedName>
        <fullName evidence="5">Chaperone protein dnaJ 10 (AtDjC10) (AtJ10)</fullName>
    </submittedName>
</protein>